<reference evidence="2 3" key="1">
    <citation type="submission" date="2022-08" db="EMBL/GenBank/DDBJ databases">
        <title>Genome Sequence of the sulphate-reducing bacterium, Pseudodesulfovibrio sp. SYK.</title>
        <authorList>
            <person name="Kondo R."/>
            <person name="Kataoka T."/>
        </authorList>
    </citation>
    <scope>NUCLEOTIDE SEQUENCE [LARGE SCALE GENOMIC DNA]</scope>
    <source>
        <strain evidence="2 3">SYK</strain>
    </source>
</reference>
<dbReference type="PANTHER" id="PTHR33525:SF4">
    <property type="entry name" value="CYCLIC DI-GMP PHOSPHODIESTERASE CDGJ"/>
    <property type="match status" value="1"/>
</dbReference>
<dbReference type="Pfam" id="PF08668">
    <property type="entry name" value="HDOD"/>
    <property type="match status" value="1"/>
</dbReference>
<dbReference type="PROSITE" id="PS51833">
    <property type="entry name" value="HDOD"/>
    <property type="match status" value="1"/>
</dbReference>
<dbReference type="EMBL" id="AP026709">
    <property type="protein sequence ID" value="BDQ36074.1"/>
    <property type="molecule type" value="Genomic_DNA"/>
</dbReference>
<proteinExistence type="predicted"/>
<dbReference type="PANTHER" id="PTHR33525">
    <property type="match status" value="1"/>
</dbReference>
<organism evidence="2 3">
    <name type="scientific">Pseudodesulfovibrio nedwellii</name>
    <dbReference type="NCBI Taxonomy" id="2973072"/>
    <lineage>
        <taxon>Bacteria</taxon>
        <taxon>Pseudomonadati</taxon>
        <taxon>Thermodesulfobacteriota</taxon>
        <taxon>Desulfovibrionia</taxon>
        <taxon>Desulfovibrionales</taxon>
        <taxon>Desulfovibrionaceae</taxon>
    </lineage>
</organism>
<dbReference type="InterPro" id="IPR014408">
    <property type="entry name" value="dGMP_Pdiesterase_EAL/HD-GYP"/>
</dbReference>
<dbReference type="Proteomes" id="UP001317742">
    <property type="component" value="Chromosome"/>
</dbReference>
<dbReference type="PIRSF" id="PIRSF003180">
    <property type="entry name" value="DiGMPpdiest_YuxH"/>
    <property type="match status" value="1"/>
</dbReference>
<gene>
    <name evidence="2" type="ORF">SYK_04340</name>
</gene>
<dbReference type="SUPFAM" id="SSF109604">
    <property type="entry name" value="HD-domain/PDEase-like"/>
    <property type="match status" value="1"/>
</dbReference>
<dbReference type="InterPro" id="IPR013976">
    <property type="entry name" value="HDOD"/>
</dbReference>
<dbReference type="SUPFAM" id="SSF141868">
    <property type="entry name" value="EAL domain-like"/>
    <property type="match status" value="1"/>
</dbReference>
<sequence>MSGDPTVAQEQKQLLVVKQPIFDRDKSVWGYRFVVNDVMAREGVEHDGSDVELVAEQVVSMSTCGTGCPIGKKFFLSITGESPIDRSVLPENLDNCIVTMSGKAVNDAQCSHLAEAIGDGGGSLAVDYDVEGDVLESLLEKCDIVKVSMADKRPAEIVALRKKFKGFQGKLLAANIDDWETYEGARALGFKYFQGSFFGVPELKEAEGLQSTSVAKLQLLGELNNPDCGMEDLASIIASDISLSYRILQYINSASFGFRTQIKSIQQAVALLGLKELKHWATVVVMTDIDSTPKGEEVAYTALHRARFLSRFTEMSNGVSQPSESMFMLGLFSKLDALLSFPMEKALENIPLDKEIMAGLCGAANEYRGLIRMMEAVEAGNCAVASKILKRYDVNCAAMATEYMKAATWTSQQLSEMQN</sequence>
<dbReference type="InterPro" id="IPR052340">
    <property type="entry name" value="RNase_Y/CdgJ"/>
</dbReference>
<feature type="domain" description="HDOD" evidence="1">
    <location>
        <begin position="209"/>
        <end position="398"/>
    </location>
</feature>
<name>A0ABM8AX29_9BACT</name>
<keyword evidence="3" id="KW-1185">Reference proteome</keyword>
<dbReference type="InterPro" id="IPR035919">
    <property type="entry name" value="EAL_sf"/>
</dbReference>
<dbReference type="RefSeq" id="WP_281761998.1">
    <property type="nucleotide sequence ID" value="NZ_AP026709.1"/>
</dbReference>
<accession>A0ABM8AX29</accession>
<protein>
    <recommendedName>
        <fullName evidence="1">HDOD domain-containing protein</fullName>
    </recommendedName>
</protein>
<evidence type="ECO:0000313" key="3">
    <source>
        <dbReference type="Proteomes" id="UP001317742"/>
    </source>
</evidence>
<dbReference type="Gene3D" id="1.10.3210.10">
    <property type="entry name" value="Hypothetical protein af1432"/>
    <property type="match status" value="1"/>
</dbReference>
<evidence type="ECO:0000259" key="1">
    <source>
        <dbReference type="PROSITE" id="PS51833"/>
    </source>
</evidence>
<evidence type="ECO:0000313" key="2">
    <source>
        <dbReference type="EMBL" id="BDQ36074.1"/>
    </source>
</evidence>